<evidence type="ECO:0000313" key="2">
    <source>
        <dbReference type="Proteomes" id="UP000187550"/>
    </source>
</evidence>
<proteinExistence type="predicted"/>
<dbReference type="Proteomes" id="UP000187550">
    <property type="component" value="Unassembled WGS sequence"/>
</dbReference>
<accession>A0A1U7PJQ2</accession>
<protein>
    <submittedName>
        <fullName evidence="1">Uncharacterized protein</fullName>
    </submittedName>
</protein>
<sequence length="28" mass="3220">MLCGESLGNSLKHITYNKLPRIQSQQLF</sequence>
<dbReference type="AlphaFoldDB" id="A0A1U7PJQ2"/>
<dbReference type="STRING" id="550447.SAMN05428946_0383"/>
<name>A0A1U7PJQ2_9BACI</name>
<keyword evidence="2" id="KW-1185">Reference proteome</keyword>
<dbReference type="EMBL" id="FTPL01000001">
    <property type="protein sequence ID" value="SIT68571.1"/>
    <property type="molecule type" value="Genomic_DNA"/>
</dbReference>
<evidence type="ECO:0000313" key="1">
    <source>
        <dbReference type="EMBL" id="SIT68571.1"/>
    </source>
</evidence>
<gene>
    <name evidence="1" type="ORF">SAMN05428946_0383</name>
</gene>
<reference evidence="2" key="1">
    <citation type="submission" date="2017-01" db="EMBL/GenBank/DDBJ databases">
        <authorList>
            <person name="Varghese N."/>
            <person name="Submissions S."/>
        </authorList>
    </citation>
    <scope>NUCLEOTIDE SEQUENCE [LARGE SCALE GENOMIC DNA]</scope>
    <source>
        <strain evidence="2">MNA4</strain>
    </source>
</reference>
<organism evidence="1 2">
    <name type="scientific">Edaphobacillus lindanitolerans</name>
    <dbReference type="NCBI Taxonomy" id="550447"/>
    <lineage>
        <taxon>Bacteria</taxon>
        <taxon>Bacillati</taxon>
        <taxon>Bacillota</taxon>
        <taxon>Bacilli</taxon>
        <taxon>Bacillales</taxon>
        <taxon>Bacillaceae</taxon>
        <taxon>Edaphobacillus</taxon>
    </lineage>
</organism>